<dbReference type="InterPro" id="IPR012902">
    <property type="entry name" value="N_methyl_site"/>
</dbReference>
<organism evidence="2 3">
    <name type="scientific">Ottowia oryzae</name>
    <dbReference type="NCBI Taxonomy" id="2109914"/>
    <lineage>
        <taxon>Bacteria</taxon>
        <taxon>Pseudomonadati</taxon>
        <taxon>Pseudomonadota</taxon>
        <taxon>Betaproteobacteria</taxon>
        <taxon>Burkholderiales</taxon>
        <taxon>Comamonadaceae</taxon>
        <taxon>Ottowia</taxon>
    </lineage>
</organism>
<reference evidence="2 3" key="1">
    <citation type="submission" date="2018-03" db="EMBL/GenBank/DDBJ databases">
        <title>Genome sequencing of Ottowia sp.</title>
        <authorList>
            <person name="Kim S.-J."/>
            <person name="Heo J."/>
            <person name="Kwon S.-W."/>
        </authorList>
    </citation>
    <scope>NUCLEOTIDE SEQUENCE [LARGE SCALE GENOMIC DNA]</scope>
    <source>
        <strain evidence="2 3">KADR8-3</strain>
    </source>
</reference>
<proteinExistence type="predicted"/>
<evidence type="ECO:0000256" key="1">
    <source>
        <dbReference type="SAM" id="Phobius"/>
    </source>
</evidence>
<dbReference type="RefSeq" id="WP_106704251.1">
    <property type="nucleotide sequence ID" value="NZ_CP027666.1"/>
</dbReference>
<dbReference type="KEGG" id="otk:C6570_16845"/>
<sequence>MTPKKLLKRAPHGQAGLTMVELLVALAISLVLVLAATYVYLATRQSDRALERSSDAQETGVYVLQLLGREIANAGFYPASRSPMVVHVSQTGMIDTYPPLQADPRMATDWMNTAAGWPPTAFMTGIFGCDSALFDTASSTCGTVTAGTGDTIVINSFTSDSMANVVGSRFDCTGANVAGTGASLGDDVSNGVRKLNTGGNPPLTPHTGLNENLPPQLPLFVSNRYTMRPVKIALDQSDISSFSLSCSGNGRSPHGKTDTTAYQPIVSGLSDLRFAYGVYMNDQSLAPARFYTATEVGALAPIVVNGQSLNGWQRVTAVRVCVLTQTLGGGTRLADKAGAARTYLDCSDTPKNQPTGSTITRYTQVFGLRNALKQTF</sequence>
<evidence type="ECO:0000313" key="3">
    <source>
        <dbReference type="Proteomes" id="UP000239709"/>
    </source>
</evidence>
<dbReference type="EMBL" id="CP027666">
    <property type="protein sequence ID" value="AVO35705.1"/>
    <property type="molecule type" value="Genomic_DNA"/>
</dbReference>
<dbReference type="Proteomes" id="UP000239709">
    <property type="component" value="Chromosome"/>
</dbReference>
<dbReference type="AlphaFoldDB" id="A0A2S0MII7"/>
<dbReference type="InterPro" id="IPR032092">
    <property type="entry name" value="PilW"/>
</dbReference>
<dbReference type="NCBIfam" id="TIGR02532">
    <property type="entry name" value="IV_pilin_GFxxxE"/>
    <property type="match status" value="1"/>
</dbReference>
<gene>
    <name evidence="2" type="ORF">C6570_16845</name>
</gene>
<dbReference type="OrthoDB" id="5496259at2"/>
<name>A0A2S0MII7_9BURK</name>
<accession>A0A2S0MII7</accession>
<evidence type="ECO:0000313" key="2">
    <source>
        <dbReference type="EMBL" id="AVO35705.1"/>
    </source>
</evidence>
<dbReference type="GO" id="GO:0043683">
    <property type="term" value="P:type IV pilus assembly"/>
    <property type="evidence" value="ECO:0007669"/>
    <property type="project" value="InterPro"/>
</dbReference>
<dbReference type="Pfam" id="PF07963">
    <property type="entry name" value="N_methyl"/>
    <property type="match status" value="1"/>
</dbReference>
<protein>
    <submittedName>
        <fullName evidence="2">Pilus assembly protein PilW</fullName>
    </submittedName>
</protein>
<keyword evidence="3" id="KW-1185">Reference proteome</keyword>
<feature type="transmembrane region" description="Helical" evidence="1">
    <location>
        <begin position="20"/>
        <end position="41"/>
    </location>
</feature>
<keyword evidence="1" id="KW-0812">Transmembrane</keyword>
<dbReference type="Pfam" id="PF16074">
    <property type="entry name" value="PilW"/>
    <property type="match status" value="1"/>
</dbReference>
<keyword evidence="1" id="KW-0472">Membrane</keyword>
<keyword evidence="1" id="KW-1133">Transmembrane helix</keyword>